<organism evidence="2 3">
    <name type="scientific">Lignipirellula cremea</name>
    <dbReference type="NCBI Taxonomy" id="2528010"/>
    <lineage>
        <taxon>Bacteria</taxon>
        <taxon>Pseudomonadati</taxon>
        <taxon>Planctomycetota</taxon>
        <taxon>Planctomycetia</taxon>
        <taxon>Pirellulales</taxon>
        <taxon>Pirellulaceae</taxon>
        <taxon>Lignipirellula</taxon>
    </lineage>
</organism>
<dbReference type="Pfam" id="PF01261">
    <property type="entry name" value="AP_endonuc_2"/>
    <property type="match status" value="1"/>
</dbReference>
<dbReference type="InterPro" id="IPR050312">
    <property type="entry name" value="IolE/XylAMocC-like"/>
</dbReference>
<dbReference type="OrthoDB" id="9779184at2"/>
<evidence type="ECO:0000313" key="3">
    <source>
        <dbReference type="Proteomes" id="UP000317648"/>
    </source>
</evidence>
<protein>
    <submittedName>
        <fullName evidence="2">Inosose dehydratase</fullName>
        <ecNumber evidence="2">4.2.1.44</ecNumber>
    </submittedName>
</protein>
<name>A0A518E525_9BACT</name>
<keyword evidence="2" id="KW-0456">Lyase</keyword>
<dbReference type="KEGG" id="lcre:Pla8534_70970"/>
<dbReference type="GO" id="GO:0050114">
    <property type="term" value="F:myo-inosose-2 dehydratase activity"/>
    <property type="evidence" value="ECO:0007669"/>
    <property type="project" value="UniProtKB-EC"/>
</dbReference>
<reference evidence="2 3" key="1">
    <citation type="submission" date="2019-02" db="EMBL/GenBank/DDBJ databases">
        <title>Deep-cultivation of Planctomycetes and their phenomic and genomic characterization uncovers novel biology.</title>
        <authorList>
            <person name="Wiegand S."/>
            <person name="Jogler M."/>
            <person name="Boedeker C."/>
            <person name="Pinto D."/>
            <person name="Vollmers J."/>
            <person name="Rivas-Marin E."/>
            <person name="Kohn T."/>
            <person name="Peeters S.H."/>
            <person name="Heuer A."/>
            <person name="Rast P."/>
            <person name="Oberbeckmann S."/>
            <person name="Bunk B."/>
            <person name="Jeske O."/>
            <person name="Meyerdierks A."/>
            <person name="Storesund J.E."/>
            <person name="Kallscheuer N."/>
            <person name="Luecker S."/>
            <person name="Lage O.M."/>
            <person name="Pohl T."/>
            <person name="Merkel B.J."/>
            <person name="Hornburger P."/>
            <person name="Mueller R.-W."/>
            <person name="Bruemmer F."/>
            <person name="Labrenz M."/>
            <person name="Spormann A.M."/>
            <person name="Op den Camp H."/>
            <person name="Overmann J."/>
            <person name="Amann R."/>
            <person name="Jetten M.S.M."/>
            <person name="Mascher T."/>
            <person name="Medema M.H."/>
            <person name="Devos D.P."/>
            <person name="Kaster A.-K."/>
            <person name="Ovreas L."/>
            <person name="Rohde M."/>
            <person name="Galperin M.Y."/>
            <person name="Jogler C."/>
        </authorList>
    </citation>
    <scope>NUCLEOTIDE SEQUENCE [LARGE SCALE GENOMIC DNA]</scope>
    <source>
        <strain evidence="2 3">Pla85_3_4</strain>
    </source>
</reference>
<accession>A0A518E525</accession>
<dbReference type="RefSeq" id="WP_145059005.1">
    <property type="nucleotide sequence ID" value="NZ_CP036433.1"/>
</dbReference>
<dbReference type="Proteomes" id="UP000317648">
    <property type="component" value="Chromosome"/>
</dbReference>
<dbReference type="AlphaFoldDB" id="A0A518E525"/>
<dbReference type="InterPro" id="IPR036237">
    <property type="entry name" value="Xyl_isomerase-like_sf"/>
</dbReference>
<dbReference type="EMBL" id="CP036433">
    <property type="protein sequence ID" value="QDU99184.1"/>
    <property type="molecule type" value="Genomic_DNA"/>
</dbReference>
<gene>
    <name evidence="2" type="primary">iolE_3</name>
    <name evidence="2" type="ORF">Pla8534_70970</name>
</gene>
<proteinExistence type="predicted"/>
<dbReference type="PANTHER" id="PTHR12110:SF21">
    <property type="entry name" value="XYLOSE ISOMERASE-LIKE TIM BARREL DOMAIN-CONTAINING PROTEIN"/>
    <property type="match status" value="1"/>
</dbReference>
<sequence length="334" mass="37771">MARLVTLFTGQWADLGIEEMARKTKEFGYDGIELACWGDHFEVDKALADDNYCAERRELLERHELRCEAISNHLVGQAVLDNIDARHQAILSPAIWGDGDPAGVNQRAAEEMKNTARAAQRMGVEVVNGFTGSSIWHLIYDFPPTPASMIDAGFELLAERWNPILDVFGECGVKFALEVHPTEIAFDLYTAERALEALDHREEFGFNFDPSHLLWQGVDPVEFLRAFPDRIYHVHIKDAIATLNGRSGILASHLPWGDHRRGWDFRSPGRGGVNFEEIIRTLNQIDYQGPLSVEWEDIGMDRDHGAEEACSFVREIDFAPSGRRFDAAFDKEEQ</sequence>
<evidence type="ECO:0000313" key="2">
    <source>
        <dbReference type="EMBL" id="QDU99184.1"/>
    </source>
</evidence>
<dbReference type="InterPro" id="IPR013022">
    <property type="entry name" value="Xyl_isomerase-like_TIM-brl"/>
</dbReference>
<dbReference type="Gene3D" id="3.20.20.150">
    <property type="entry name" value="Divalent-metal-dependent TIM barrel enzymes"/>
    <property type="match status" value="1"/>
</dbReference>
<evidence type="ECO:0000259" key="1">
    <source>
        <dbReference type="Pfam" id="PF01261"/>
    </source>
</evidence>
<dbReference type="SUPFAM" id="SSF51658">
    <property type="entry name" value="Xylose isomerase-like"/>
    <property type="match status" value="1"/>
</dbReference>
<dbReference type="EC" id="4.2.1.44" evidence="2"/>
<dbReference type="PANTHER" id="PTHR12110">
    <property type="entry name" value="HYDROXYPYRUVATE ISOMERASE"/>
    <property type="match status" value="1"/>
</dbReference>
<keyword evidence="3" id="KW-1185">Reference proteome</keyword>
<feature type="domain" description="Xylose isomerase-like TIM barrel" evidence="1">
    <location>
        <begin position="22"/>
        <end position="315"/>
    </location>
</feature>